<dbReference type="GO" id="GO:0044716">
    <property type="term" value="F:8-oxo-GDP phosphatase activity"/>
    <property type="evidence" value="ECO:0007669"/>
    <property type="project" value="TreeGrafter"/>
</dbReference>
<evidence type="ECO:0000256" key="10">
    <source>
        <dbReference type="ARBA" id="ARBA00035861"/>
    </source>
</evidence>
<protein>
    <recommendedName>
        <fullName evidence="13">8-oxo-dGTP diphosphatase</fullName>
        <ecNumber evidence="12">3.6.1.55</ecNumber>
    </recommendedName>
    <alternativeName>
        <fullName evidence="16">7,8-dihydro-8-oxoguanine-triphosphatase</fullName>
    </alternativeName>
    <alternativeName>
        <fullName evidence="15">Mutator protein MutT</fullName>
    </alternativeName>
    <alternativeName>
        <fullName evidence="14">dGTP pyrophosphohydrolase</fullName>
    </alternativeName>
</protein>
<name>I1YKB5_METFJ</name>
<feature type="binding site" evidence="17">
    <location>
        <begin position="35"/>
        <end position="38"/>
    </location>
    <ligand>
        <name>8-oxo-dGTP</name>
        <dbReference type="ChEBI" id="CHEBI:77896"/>
    </ligand>
</feature>
<comment type="catalytic activity">
    <reaction evidence="11">
        <text>8-oxo-GTP + H2O = 8-oxo-GMP + diphosphate + H(+)</text>
        <dbReference type="Rhea" id="RHEA:67616"/>
        <dbReference type="ChEBI" id="CHEBI:15377"/>
        <dbReference type="ChEBI" id="CHEBI:15378"/>
        <dbReference type="ChEBI" id="CHEBI:33019"/>
        <dbReference type="ChEBI" id="CHEBI:143553"/>
        <dbReference type="ChEBI" id="CHEBI:145694"/>
    </reaction>
</comment>
<dbReference type="InterPro" id="IPR047127">
    <property type="entry name" value="MutT-like"/>
</dbReference>
<keyword evidence="4" id="KW-0235">DNA replication</keyword>
<feature type="binding site" evidence="17">
    <location>
        <position position="29"/>
    </location>
    <ligand>
        <name>8-oxo-dGTP</name>
        <dbReference type="ChEBI" id="CHEBI:77896"/>
    </ligand>
</feature>
<dbReference type="CDD" id="cd03425">
    <property type="entry name" value="NUDIX_MutT_NudA_like"/>
    <property type="match status" value="1"/>
</dbReference>
<keyword evidence="5 18" id="KW-0479">Metal-binding</keyword>
<dbReference type="GO" id="GO:0046872">
    <property type="term" value="F:metal ion binding"/>
    <property type="evidence" value="ECO:0007669"/>
    <property type="project" value="UniProtKB-KW"/>
</dbReference>
<dbReference type="PRINTS" id="PR00502">
    <property type="entry name" value="NUDIXFAMILY"/>
</dbReference>
<dbReference type="PANTHER" id="PTHR47707:SF1">
    <property type="entry name" value="NUDIX HYDROLASE FAMILY PROTEIN"/>
    <property type="match status" value="1"/>
</dbReference>
<organism evidence="20 21">
    <name type="scientific">Methylophaga frappieri (strain ATCC BAA-2434 / DSM 25690 / JAM7)</name>
    <dbReference type="NCBI Taxonomy" id="754477"/>
    <lineage>
        <taxon>Bacteria</taxon>
        <taxon>Pseudomonadati</taxon>
        <taxon>Pseudomonadota</taxon>
        <taxon>Gammaproteobacteria</taxon>
        <taxon>Thiotrichales</taxon>
        <taxon>Piscirickettsiaceae</taxon>
        <taxon>Methylophaga</taxon>
    </lineage>
</organism>
<proteinExistence type="inferred from homology"/>
<dbReference type="PROSITE" id="PS00893">
    <property type="entry name" value="NUDIX_BOX"/>
    <property type="match status" value="1"/>
</dbReference>
<sequence length="146" mass="16452">MMSQLQVAVGVVINENAEILIAHRRPDQHQGDLWEFPGGKREPSESREAALTRELFEEVGINVISATELTRIRHDYADRRVTLDVWLVTEFDGEAHGREGQKIKWCTLAALAEHDFPAANAPIITALQQCEQLSVSRKEKPDLPVE</sequence>
<dbReference type="GO" id="GO:0035539">
    <property type="term" value="F:8-oxo-7,8-dihydrodeoxyguanosine triphosphate pyrophosphatase activity"/>
    <property type="evidence" value="ECO:0007669"/>
    <property type="project" value="UniProtKB-EC"/>
</dbReference>
<dbReference type="NCBIfam" id="TIGR00586">
    <property type="entry name" value="mutt"/>
    <property type="match status" value="1"/>
</dbReference>
<gene>
    <name evidence="20" type="ordered locus">Q7C_2222</name>
</gene>
<feature type="binding site" evidence="17">
    <location>
        <position position="120"/>
    </location>
    <ligand>
        <name>8-oxo-dGTP</name>
        <dbReference type="ChEBI" id="CHEBI:77896"/>
    </ligand>
</feature>
<evidence type="ECO:0000256" key="11">
    <source>
        <dbReference type="ARBA" id="ARBA00036904"/>
    </source>
</evidence>
<comment type="catalytic activity">
    <reaction evidence="10">
        <text>8-oxo-dGTP + H2O = 8-oxo-dGMP + diphosphate + H(+)</text>
        <dbReference type="Rhea" id="RHEA:31575"/>
        <dbReference type="ChEBI" id="CHEBI:15377"/>
        <dbReference type="ChEBI" id="CHEBI:15378"/>
        <dbReference type="ChEBI" id="CHEBI:33019"/>
        <dbReference type="ChEBI" id="CHEBI:63224"/>
        <dbReference type="ChEBI" id="CHEBI:77896"/>
        <dbReference type="EC" id="3.6.1.55"/>
    </reaction>
</comment>
<dbReference type="EMBL" id="CP003380">
    <property type="protein sequence ID" value="AFJ03358.1"/>
    <property type="molecule type" value="Genomic_DNA"/>
</dbReference>
<evidence type="ECO:0000256" key="12">
    <source>
        <dbReference type="ARBA" id="ARBA00038905"/>
    </source>
</evidence>
<comment type="similarity">
    <text evidence="2">Belongs to the Nudix hydrolase family.</text>
</comment>
<evidence type="ECO:0000256" key="14">
    <source>
        <dbReference type="ARBA" id="ARBA00041592"/>
    </source>
</evidence>
<evidence type="ECO:0000256" key="8">
    <source>
        <dbReference type="ARBA" id="ARBA00022842"/>
    </source>
</evidence>
<dbReference type="GO" id="GO:0008413">
    <property type="term" value="F:8-oxo-7,8-dihydroguanosine triphosphate pyrophosphatase activity"/>
    <property type="evidence" value="ECO:0007669"/>
    <property type="project" value="InterPro"/>
</dbReference>
<evidence type="ECO:0000256" key="2">
    <source>
        <dbReference type="ARBA" id="ARBA00005582"/>
    </source>
</evidence>
<evidence type="ECO:0000256" key="5">
    <source>
        <dbReference type="ARBA" id="ARBA00022723"/>
    </source>
</evidence>
<evidence type="ECO:0000256" key="18">
    <source>
        <dbReference type="PIRSR" id="PIRSR603561-2"/>
    </source>
</evidence>
<keyword evidence="21" id="KW-1185">Reference proteome</keyword>
<keyword evidence="6" id="KW-0227">DNA damage</keyword>
<dbReference type="RefSeq" id="WP_014704777.1">
    <property type="nucleotide sequence ID" value="NC_017856.1"/>
</dbReference>
<dbReference type="InterPro" id="IPR020084">
    <property type="entry name" value="NUDIX_hydrolase_CS"/>
</dbReference>
<feature type="binding site" evidence="18">
    <location>
        <position position="38"/>
    </location>
    <ligand>
        <name>Mg(2+)</name>
        <dbReference type="ChEBI" id="CHEBI:18420"/>
    </ligand>
</feature>
<evidence type="ECO:0000256" key="7">
    <source>
        <dbReference type="ARBA" id="ARBA00022801"/>
    </source>
</evidence>
<dbReference type="AlphaFoldDB" id="I1YKB5"/>
<reference evidence="20 21" key="1">
    <citation type="journal article" date="2012" name="J. Bacteriol.">
        <title>Complete genome sequences of Methylophaga sp. strain JAM1 and Methylophaga sp. strain JAM7.</title>
        <authorList>
            <person name="Villeneuve C."/>
            <person name="Martineau C."/>
            <person name="Mauffrey F."/>
            <person name="Villemur R."/>
        </authorList>
    </citation>
    <scope>NUCLEOTIDE SEQUENCE [LARGE SCALE GENOMIC DNA]</scope>
    <source>
        <strain evidence="20 21">JAM7</strain>
    </source>
</reference>
<dbReference type="InterPro" id="IPR003561">
    <property type="entry name" value="Mutator_MutT"/>
</dbReference>
<dbReference type="eggNOG" id="COG0494">
    <property type="taxonomic scope" value="Bacteria"/>
</dbReference>
<keyword evidence="8 18" id="KW-0460">Magnesium</keyword>
<dbReference type="Pfam" id="PF14815">
    <property type="entry name" value="NUDIX_4"/>
    <property type="match status" value="1"/>
</dbReference>
<evidence type="ECO:0000256" key="4">
    <source>
        <dbReference type="ARBA" id="ARBA00022705"/>
    </source>
</evidence>
<dbReference type="InterPro" id="IPR015797">
    <property type="entry name" value="NUDIX_hydrolase-like_dom_sf"/>
</dbReference>
<evidence type="ECO:0000256" key="1">
    <source>
        <dbReference type="ARBA" id="ARBA00001946"/>
    </source>
</evidence>
<dbReference type="PRINTS" id="PR01401">
    <property type="entry name" value="MUTATORMUTT"/>
</dbReference>
<evidence type="ECO:0000313" key="21">
    <source>
        <dbReference type="Proteomes" id="UP000009145"/>
    </source>
</evidence>
<dbReference type="STRING" id="754477.Q7C_2222"/>
<keyword evidence="9" id="KW-0234">DNA repair</keyword>
<dbReference type="PROSITE" id="PS51462">
    <property type="entry name" value="NUDIX"/>
    <property type="match status" value="1"/>
</dbReference>
<dbReference type="GO" id="GO:0044715">
    <property type="term" value="F:8-oxo-dGDP phosphatase activity"/>
    <property type="evidence" value="ECO:0007669"/>
    <property type="project" value="TreeGrafter"/>
</dbReference>
<evidence type="ECO:0000259" key="19">
    <source>
        <dbReference type="PROSITE" id="PS51462"/>
    </source>
</evidence>
<dbReference type="Gene3D" id="3.90.79.10">
    <property type="entry name" value="Nucleoside Triphosphate Pyrophosphohydrolase"/>
    <property type="match status" value="1"/>
</dbReference>
<evidence type="ECO:0000256" key="15">
    <source>
        <dbReference type="ARBA" id="ARBA00041979"/>
    </source>
</evidence>
<evidence type="ECO:0000256" key="17">
    <source>
        <dbReference type="PIRSR" id="PIRSR603561-1"/>
    </source>
</evidence>
<evidence type="ECO:0000256" key="3">
    <source>
        <dbReference type="ARBA" id="ARBA00022457"/>
    </source>
</evidence>
<dbReference type="HOGENOM" id="CLU_037162_19_2_6"/>
<evidence type="ECO:0000256" key="13">
    <source>
        <dbReference type="ARBA" id="ARBA00040794"/>
    </source>
</evidence>
<keyword evidence="7" id="KW-0378">Hydrolase</keyword>
<dbReference type="NCBIfam" id="NF008044">
    <property type="entry name" value="PRK10776.1"/>
    <property type="match status" value="1"/>
</dbReference>
<dbReference type="EC" id="3.6.1.55" evidence="12"/>
<dbReference type="SUPFAM" id="SSF55811">
    <property type="entry name" value="Nudix"/>
    <property type="match status" value="1"/>
</dbReference>
<dbReference type="InterPro" id="IPR000086">
    <property type="entry name" value="NUDIX_hydrolase_dom"/>
</dbReference>
<dbReference type="GO" id="GO:0006281">
    <property type="term" value="P:DNA repair"/>
    <property type="evidence" value="ECO:0007669"/>
    <property type="project" value="UniProtKB-KW"/>
</dbReference>
<feature type="domain" description="Nudix hydrolase" evidence="19">
    <location>
        <begin position="4"/>
        <end position="131"/>
    </location>
</feature>
<dbReference type="PATRIC" id="fig|754477.3.peg.2189"/>
<comment type="cofactor">
    <cofactor evidence="1 18">
        <name>Mg(2+)</name>
        <dbReference type="ChEBI" id="CHEBI:18420"/>
    </cofactor>
</comment>
<evidence type="ECO:0000256" key="9">
    <source>
        <dbReference type="ARBA" id="ARBA00023204"/>
    </source>
</evidence>
<evidence type="ECO:0000313" key="20">
    <source>
        <dbReference type="EMBL" id="AFJ03358.1"/>
    </source>
</evidence>
<evidence type="ECO:0000256" key="16">
    <source>
        <dbReference type="ARBA" id="ARBA00042798"/>
    </source>
</evidence>
<dbReference type="GO" id="GO:0006260">
    <property type="term" value="P:DNA replication"/>
    <property type="evidence" value="ECO:0007669"/>
    <property type="project" value="UniProtKB-KW"/>
</dbReference>
<feature type="binding site" evidence="18">
    <location>
        <position position="58"/>
    </location>
    <ligand>
        <name>Mg(2+)</name>
        <dbReference type="ChEBI" id="CHEBI:18420"/>
    </ligand>
</feature>
<dbReference type="Proteomes" id="UP000009145">
    <property type="component" value="Chromosome"/>
</dbReference>
<dbReference type="KEGG" id="mec:Q7C_2222"/>
<dbReference type="InterPro" id="IPR029119">
    <property type="entry name" value="MutY_C"/>
</dbReference>
<dbReference type="InterPro" id="IPR020476">
    <property type="entry name" value="Nudix_hydrolase"/>
</dbReference>
<dbReference type="FunFam" id="3.90.79.10:FF:000014">
    <property type="entry name" value="8-oxo-dGTP diphosphatase MutT"/>
    <property type="match status" value="1"/>
</dbReference>
<feature type="binding site" evidence="17">
    <location>
        <position position="24"/>
    </location>
    <ligand>
        <name>8-oxo-dGTP</name>
        <dbReference type="ChEBI" id="CHEBI:77896"/>
    </ligand>
</feature>
<evidence type="ECO:0000256" key="6">
    <source>
        <dbReference type="ARBA" id="ARBA00022763"/>
    </source>
</evidence>
<dbReference type="OrthoDB" id="9810648at2"/>
<keyword evidence="3" id="KW-0515">Mutator protein</keyword>
<dbReference type="PANTHER" id="PTHR47707">
    <property type="entry name" value="8-OXO-DGTP DIPHOSPHATASE"/>
    <property type="match status" value="1"/>
</dbReference>
<accession>I1YKB5</accession>